<accession>A0A2V2UYC9</accession>
<dbReference type="VEuPathDB" id="TriTrypDB:Tc_MARK_3587"/>
<dbReference type="VEuPathDB" id="TriTrypDB:TcCLB.507711.290"/>
<organism evidence="1 2">
    <name type="scientific">Trypanosoma cruzi</name>
    <dbReference type="NCBI Taxonomy" id="5693"/>
    <lineage>
        <taxon>Eukaryota</taxon>
        <taxon>Discoba</taxon>
        <taxon>Euglenozoa</taxon>
        <taxon>Kinetoplastea</taxon>
        <taxon>Metakinetoplastina</taxon>
        <taxon>Trypanosomatida</taxon>
        <taxon>Trypanosomatidae</taxon>
        <taxon>Trypanosoma</taxon>
        <taxon>Schizotrypanum</taxon>
    </lineage>
</organism>
<dbReference type="EMBL" id="PRFA01000084">
    <property type="protein sequence ID" value="PWU87788.1"/>
    <property type="molecule type" value="Genomic_DNA"/>
</dbReference>
<dbReference type="VEuPathDB" id="TriTrypDB:TcBrA4_0015290"/>
<evidence type="ECO:0000313" key="1">
    <source>
        <dbReference type="EMBL" id="PWU87788.1"/>
    </source>
</evidence>
<dbReference type="VEuPathDB" id="TriTrypDB:C4B63_84g80"/>
<gene>
    <name evidence="1" type="ORF">C4B63_84g80</name>
</gene>
<sequence>MVLGTPSHCWVTSETRCLLFDGEIVRGQLLSELSLLAVAVGDNTRHTAVPPEPFTLRLIMHFMEVASRYPMVGTLLLDCPRRLDEVMEEELMHWLREESALIFFSGERNDASQSLCHHAFSGNPASKDFALDSDSGCPICMWIVQWPHGFWEAVEKGTVKLLVRCALSAFPSCLPPHTRRSPFQRPSDAAIGAGQWIYVNGYVTAVFFLHREFAYPASVLEFQPLLSNCNGMIGQSPLLLDLSLLPAAEARAVAVVGEHIQVVGLLELACSKMGTVPYSRRRHTAAAAASFSSSLFPSSGQILIEARAVRTANFASHWSKDPLTATTTSTSSPFFPQEVDGVFAVNEEWEAAAFLQARCSWETVAGAAAFALAKGTGGILQKQKPNGPCRMEALLAASGAFALPTALWAVVGIALTSATANVGSIVASVVGPSDSLSVLQTFLLELAAETNMVVPLVHGLEGALLPAYTSVAASQVNIPIPVEVGRRIECVRGGLLNMAHQRVLFAPSLHALTTSALHAMQGVLKQNEHVVVREGGQRVGCRAAGAFIGITQESMLVQDRQLFCFMERGDVVLHLPTNTTSCSVEDDHVAILELLLNNVEWGERSELVAIDHINRCKSQWLICCEWALHPFVDEPSVPQISTACAALLRSFFFTAKANCAEAVDAGMMTALAKLTCAHALLRQRVHHGGTCGNIQKTASSACVCGVKMREHSESTALVDAVVAIALCDASLKFIADVSLMGKSFTFDLMVIDTQFDVLHFAKELYAHLLSHMPTPPM</sequence>
<dbReference type="VEuPathDB" id="TriTrypDB:TcCL_NonESM02844"/>
<dbReference type="VEuPathDB" id="TriTrypDB:BCY84_10956"/>
<protein>
    <submittedName>
        <fullName evidence="1">Uncharacterized protein</fullName>
    </submittedName>
</protein>
<proteinExistence type="predicted"/>
<dbReference type="AlphaFoldDB" id="A0A2V2UYC9"/>
<dbReference type="VEuPathDB" id="TriTrypDB:TcG_07409"/>
<dbReference type="VEuPathDB" id="TriTrypDB:TCDM_06767"/>
<dbReference type="VEuPathDB" id="TriTrypDB:TcCLB.509643.60"/>
<dbReference type="VEuPathDB" id="TriTrypDB:Tc_MARK_3588"/>
<name>A0A2V2UYC9_TRYCR</name>
<reference evidence="1 2" key="1">
    <citation type="journal article" date="2018" name="Microb. Genom.">
        <title>Expanding an expanded genome: long-read sequencing of Trypanosoma cruzi.</title>
        <authorList>
            <person name="Berna L."/>
            <person name="Rodriguez M."/>
            <person name="Chiribao M.L."/>
            <person name="Parodi-Talice A."/>
            <person name="Pita S."/>
            <person name="Rijo G."/>
            <person name="Alvarez-Valin F."/>
            <person name="Robello C."/>
        </authorList>
    </citation>
    <scope>NUCLEOTIDE SEQUENCE [LARGE SCALE GENOMIC DNA]</scope>
    <source>
        <strain evidence="1 2">Dm28c</strain>
    </source>
</reference>
<dbReference type="VEuPathDB" id="TriTrypDB:TCSYLVIO_004843"/>
<evidence type="ECO:0000313" key="2">
    <source>
        <dbReference type="Proteomes" id="UP000246121"/>
    </source>
</evidence>
<comment type="caution">
    <text evidence="1">The sequence shown here is derived from an EMBL/GenBank/DDBJ whole genome shotgun (WGS) entry which is preliminary data.</text>
</comment>
<dbReference type="Proteomes" id="UP000246121">
    <property type="component" value="Unassembled WGS sequence"/>
</dbReference>
<dbReference type="VEuPathDB" id="TriTrypDB:C3747_60g178"/>